<keyword evidence="2" id="KW-1185">Reference proteome</keyword>
<proteinExistence type="predicted"/>
<evidence type="ECO:0000313" key="2">
    <source>
        <dbReference type="Proteomes" id="UP000199310"/>
    </source>
</evidence>
<dbReference type="OrthoDB" id="4205621at2"/>
<dbReference type="AlphaFoldDB" id="A0A1I0RL79"/>
<gene>
    <name evidence="1" type="ORF">SAMN04488122_3031</name>
</gene>
<dbReference type="Proteomes" id="UP000199310">
    <property type="component" value="Unassembled WGS sequence"/>
</dbReference>
<sequence length="127" mass="14274">MDNGSTYIRAIRLFNINETECSFETGRIETHRQIEVGYFFGQTGTGTLENVPHPAPRRQYVVTLKGTLKFAVTNGDTFIIEPGIILIAEDTEGPGHTWEIVDGNEWERIYLPFDTNSSPVFIPDLPA</sequence>
<dbReference type="EMBL" id="FOJG01000001">
    <property type="protein sequence ID" value="SEW41817.1"/>
    <property type="molecule type" value="Genomic_DNA"/>
</dbReference>
<accession>A0A1I0RL79</accession>
<reference evidence="2" key="1">
    <citation type="submission" date="2016-10" db="EMBL/GenBank/DDBJ databases">
        <authorList>
            <person name="Varghese N."/>
            <person name="Submissions S."/>
        </authorList>
    </citation>
    <scope>NUCLEOTIDE SEQUENCE [LARGE SCALE GENOMIC DNA]</scope>
    <source>
        <strain evidence="2">DSM 3695</strain>
    </source>
</reference>
<organism evidence="1 2">
    <name type="scientific">Chitinophaga arvensicola</name>
    <dbReference type="NCBI Taxonomy" id="29529"/>
    <lineage>
        <taxon>Bacteria</taxon>
        <taxon>Pseudomonadati</taxon>
        <taxon>Bacteroidota</taxon>
        <taxon>Chitinophagia</taxon>
        <taxon>Chitinophagales</taxon>
        <taxon>Chitinophagaceae</taxon>
        <taxon>Chitinophaga</taxon>
    </lineage>
</organism>
<protein>
    <recommendedName>
        <fullName evidence="3">Cupin domain-containing protein</fullName>
    </recommendedName>
</protein>
<dbReference type="STRING" id="29529.SAMN04488122_3031"/>
<name>A0A1I0RL79_9BACT</name>
<dbReference type="RefSeq" id="WP_089896041.1">
    <property type="nucleotide sequence ID" value="NZ_FOJG01000001.1"/>
</dbReference>
<evidence type="ECO:0008006" key="3">
    <source>
        <dbReference type="Google" id="ProtNLM"/>
    </source>
</evidence>
<evidence type="ECO:0000313" key="1">
    <source>
        <dbReference type="EMBL" id="SEW41817.1"/>
    </source>
</evidence>